<comment type="caution">
    <text evidence="2">The sequence shown here is derived from an EMBL/GenBank/DDBJ whole genome shotgun (WGS) entry which is preliminary data.</text>
</comment>
<evidence type="ECO:0000313" key="2">
    <source>
        <dbReference type="EMBL" id="EMA30065.1"/>
    </source>
</evidence>
<dbReference type="InParanoid" id="M0LDN9"/>
<evidence type="ECO:0000256" key="1">
    <source>
        <dbReference type="SAM" id="Phobius"/>
    </source>
</evidence>
<feature type="transmembrane region" description="Helical" evidence="1">
    <location>
        <begin position="136"/>
        <end position="155"/>
    </location>
</feature>
<sequence>MASCNTLLPQRPDIILSTVLLDSCLERLVDQVRGLRWILVAERRINRHTQLLTDVSPLLFLLLRIDLSDRSRFVEDLNVFAVALLNTFHHRLDAPGHRAQRIDFLDHDYCLIFVLVFILFVFFVGVFLFFRILFNVVRLVKIVLFFRVFLCLRLIDVVFRLRFRLFEIWFFYLR</sequence>
<evidence type="ECO:0000313" key="3">
    <source>
        <dbReference type="Proteomes" id="UP000011555"/>
    </source>
</evidence>
<dbReference type="EMBL" id="AOLZ01000063">
    <property type="protein sequence ID" value="EMA30065.1"/>
    <property type="molecule type" value="Genomic_DNA"/>
</dbReference>
<keyword evidence="1" id="KW-0812">Transmembrane</keyword>
<keyword evidence="3" id="KW-1185">Reference proteome</keyword>
<dbReference type="Proteomes" id="UP000011555">
    <property type="component" value="Unassembled WGS sequence"/>
</dbReference>
<protein>
    <submittedName>
        <fullName evidence="2">Uncharacterized protein</fullName>
    </submittedName>
</protein>
<reference evidence="2 3" key="1">
    <citation type="journal article" date="2014" name="PLoS Genet.">
        <title>Phylogenetically driven sequencing of extremely halophilic archaea reveals strategies for static and dynamic osmo-response.</title>
        <authorList>
            <person name="Becker E.A."/>
            <person name="Seitzer P.M."/>
            <person name="Tritt A."/>
            <person name="Larsen D."/>
            <person name="Krusor M."/>
            <person name="Yao A.I."/>
            <person name="Wu D."/>
            <person name="Madern D."/>
            <person name="Eisen J.A."/>
            <person name="Darling A.E."/>
            <person name="Facciotti M.T."/>
        </authorList>
    </citation>
    <scope>NUCLEOTIDE SEQUENCE [LARGE SCALE GENOMIC DNA]</scope>
    <source>
        <strain evidence="2 3">AJ5</strain>
    </source>
</reference>
<name>M0LDN9_NATLA</name>
<keyword evidence="1" id="KW-1133">Transmembrane helix</keyword>
<proteinExistence type="predicted"/>
<organism evidence="2 3">
    <name type="scientific">Natronobacterium lacisalsi AJ5</name>
    <dbReference type="NCBI Taxonomy" id="358396"/>
    <lineage>
        <taxon>Archaea</taxon>
        <taxon>Methanobacteriati</taxon>
        <taxon>Methanobacteriota</taxon>
        <taxon>Stenosarchaea group</taxon>
        <taxon>Halobacteria</taxon>
        <taxon>Halobacteriales</taxon>
        <taxon>Natrialbaceae</taxon>
        <taxon>Natronobacterium</taxon>
    </lineage>
</organism>
<gene>
    <name evidence="2" type="ORF">C445_16799</name>
</gene>
<feature type="transmembrane region" description="Helical" evidence="1">
    <location>
        <begin position="109"/>
        <end position="130"/>
    </location>
</feature>
<dbReference type="AlphaFoldDB" id="M0LDN9"/>
<accession>M0LDN9</accession>
<keyword evidence="1" id="KW-0472">Membrane</keyword>